<feature type="domain" description="Glycosyl hydrolase family 13 catalytic" evidence="5">
    <location>
        <begin position="31"/>
        <end position="444"/>
    </location>
</feature>
<dbReference type="GO" id="GO:0000025">
    <property type="term" value="P:maltose catabolic process"/>
    <property type="evidence" value="ECO:0007669"/>
    <property type="project" value="TreeGrafter"/>
</dbReference>
<dbReference type="SUPFAM" id="SSF51445">
    <property type="entry name" value="(Trans)glycosidases"/>
    <property type="match status" value="1"/>
</dbReference>
<dbReference type="InterPro" id="IPR017853">
    <property type="entry name" value="GH"/>
</dbReference>
<dbReference type="GO" id="GO:0004574">
    <property type="term" value="F:oligo-1,6-glucosidase activity"/>
    <property type="evidence" value="ECO:0007669"/>
    <property type="project" value="TreeGrafter"/>
</dbReference>
<dbReference type="PANTHER" id="PTHR10357">
    <property type="entry name" value="ALPHA-AMYLASE FAMILY MEMBER"/>
    <property type="match status" value="1"/>
</dbReference>
<dbReference type="Gene3D" id="3.90.400.10">
    <property type="entry name" value="Oligo-1,6-glucosidase, Domain 2"/>
    <property type="match status" value="1"/>
</dbReference>
<keyword evidence="7" id="KW-1185">Reference proteome</keyword>
<dbReference type="FunFam" id="3.90.400.10:FF:000004">
    <property type="entry name" value="Oligo-1,6-glucosidase"/>
    <property type="match status" value="1"/>
</dbReference>
<reference evidence="6" key="1">
    <citation type="journal article" date="2021" name="Nat. Commun.">
        <title>Genetic determinants of endophytism in the Arabidopsis root mycobiome.</title>
        <authorList>
            <person name="Mesny F."/>
            <person name="Miyauchi S."/>
            <person name="Thiergart T."/>
            <person name="Pickel B."/>
            <person name="Atanasova L."/>
            <person name="Karlsson M."/>
            <person name="Huettel B."/>
            <person name="Barry K.W."/>
            <person name="Haridas S."/>
            <person name="Chen C."/>
            <person name="Bauer D."/>
            <person name="Andreopoulos W."/>
            <person name="Pangilinan J."/>
            <person name="LaButti K."/>
            <person name="Riley R."/>
            <person name="Lipzen A."/>
            <person name="Clum A."/>
            <person name="Drula E."/>
            <person name="Henrissat B."/>
            <person name="Kohler A."/>
            <person name="Grigoriev I.V."/>
            <person name="Martin F.M."/>
            <person name="Hacquard S."/>
        </authorList>
    </citation>
    <scope>NUCLEOTIDE SEQUENCE</scope>
    <source>
        <strain evidence="6">MPI-CAGE-AT-0016</strain>
    </source>
</reference>
<comment type="similarity">
    <text evidence="1">Belongs to the glycosyl hydrolase 13 family.</text>
</comment>
<keyword evidence="4" id="KW-0462">Maltose metabolism</keyword>
<dbReference type="InterPro" id="IPR013780">
    <property type="entry name" value="Glyco_hydro_b"/>
</dbReference>
<dbReference type="Gene3D" id="3.20.20.80">
    <property type="entry name" value="Glycosidases"/>
    <property type="match status" value="1"/>
</dbReference>
<dbReference type="NCBIfam" id="NF008183">
    <property type="entry name" value="PRK10933.1"/>
    <property type="match status" value="1"/>
</dbReference>
<evidence type="ECO:0000313" key="6">
    <source>
        <dbReference type="EMBL" id="KAH7376473.1"/>
    </source>
</evidence>
<evidence type="ECO:0000256" key="1">
    <source>
        <dbReference type="ARBA" id="ARBA00008061"/>
    </source>
</evidence>
<dbReference type="GO" id="GO:0004575">
    <property type="term" value="F:sucrose alpha-glucosidase activity"/>
    <property type="evidence" value="ECO:0007669"/>
    <property type="project" value="TreeGrafter"/>
</dbReference>
<name>A0A8K0XA50_9PEZI</name>
<gene>
    <name evidence="6" type="ORF">B0T11DRAFT_335635</name>
</gene>
<evidence type="ECO:0000259" key="5">
    <source>
        <dbReference type="SMART" id="SM00642"/>
    </source>
</evidence>
<accession>A0A8K0XA50</accession>
<comment type="caution">
    <text evidence="6">The sequence shown here is derived from an EMBL/GenBank/DDBJ whole genome shotgun (WGS) entry which is preliminary data.</text>
</comment>
<proteinExistence type="inferred from homology"/>
<keyword evidence="2" id="KW-0378">Hydrolase</keyword>
<dbReference type="AlphaFoldDB" id="A0A8K0XA50"/>
<keyword evidence="3" id="KW-0326">Glycosidase</keyword>
<dbReference type="CDD" id="cd11333">
    <property type="entry name" value="AmyAc_SI_OligoGlu_DGase"/>
    <property type="match status" value="1"/>
</dbReference>
<dbReference type="Gene3D" id="2.60.40.1180">
    <property type="entry name" value="Golgi alpha-mannosidase II"/>
    <property type="match status" value="1"/>
</dbReference>
<dbReference type="SUPFAM" id="SSF51011">
    <property type="entry name" value="Glycosyl hydrolase domain"/>
    <property type="match status" value="1"/>
</dbReference>
<dbReference type="OrthoDB" id="204980at2759"/>
<evidence type="ECO:0000256" key="4">
    <source>
        <dbReference type="ARBA" id="ARBA00026248"/>
    </source>
</evidence>
<dbReference type="InterPro" id="IPR032091">
    <property type="entry name" value="Malt_amylase-like_C"/>
</dbReference>
<dbReference type="SMART" id="SM00642">
    <property type="entry name" value="Aamy"/>
    <property type="match status" value="1"/>
</dbReference>
<organism evidence="6 7">
    <name type="scientific">Plectosphaerella cucumerina</name>
    <dbReference type="NCBI Taxonomy" id="40658"/>
    <lineage>
        <taxon>Eukaryota</taxon>
        <taxon>Fungi</taxon>
        <taxon>Dikarya</taxon>
        <taxon>Ascomycota</taxon>
        <taxon>Pezizomycotina</taxon>
        <taxon>Sordariomycetes</taxon>
        <taxon>Hypocreomycetidae</taxon>
        <taxon>Glomerellales</taxon>
        <taxon>Plectosphaerellaceae</taxon>
        <taxon>Plectosphaerella</taxon>
    </lineage>
</organism>
<dbReference type="InterPro" id="IPR045857">
    <property type="entry name" value="O16G_dom_2"/>
</dbReference>
<evidence type="ECO:0000256" key="2">
    <source>
        <dbReference type="ARBA" id="ARBA00022801"/>
    </source>
</evidence>
<dbReference type="GO" id="GO:0005987">
    <property type="term" value="P:sucrose catabolic process"/>
    <property type="evidence" value="ECO:0007669"/>
    <property type="project" value="TreeGrafter"/>
</dbReference>
<dbReference type="Pfam" id="PF16657">
    <property type="entry name" value="Malt_amylase_C"/>
    <property type="match status" value="1"/>
</dbReference>
<dbReference type="GO" id="GO:0004556">
    <property type="term" value="F:alpha-amylase activity"/>
    <property type="evidence" value="ECO:0007669"/>
    <property type="project" value="TreeGrafter"/>
</dbReference>
<dbReference type="Pfam" id="PF00128">
    <property type="entry name" value="Alpha-amylase"/>
    <property type="match status" value="1"/>
</dbReference>
<dbReference type="EMBL" id="JAGPXD010000001">
    <property type="protein sequence ID" value="KAH7376473.1"/>
    <property type="molecule type" value="Genomic_DNA"/>
</dbReference>
<dbReference type="FunFam" id="3.20.20.80:FF:000064">
    <property type="entry name" value="Oligo-1,6-glucosidase"/>
    <property type="match status" value="1"/>
</dbReference>
<dbReference type="GO" id="GO:0033934">
    <property type="term" value="F:glucan 1,4-alpha-maltotriohydrolase activity"/>
    <property type="evidence" value="ECO:0007669"/>
    <property type="project" value="TreeGrafter"/>
</dbReference>
<protein>
    <submittedName>
        <fullName evidence="6">Alpha amylase</fullName>
    </submittedName>
</protein>
<sequence length="589" mass="66640">MTLNGRVIGNASGSVAASQRRSWWKETSVYQIYPASFQDTTGTGVGDLKGIISRVDYLHALGVETVWLCPIFESPQVDMGYDISNYRVIDPQYGTIEDVDTLRDELHKRGMKLVLDLVVNHTSNQHEWFKQSRSSKDSPYRDWYVWKKPRYDAEGRRQPPNNWTAHFQGSVWEYDETTDEYYLHLFEKEQPDLNWENPDVRAAVHDIMRFWLDRGCDGFRLDVINFVSKDQAFPDSVREGHARGWEHYVAGPRLHEYLQGVGAILREYNAFSVGEMPGVYDTAEIIKSVGADRGELSMIFHFEFVDIDWGNGGKYTSSSWAPADLRKGVNKWQRFMIDNGGWNALYLENHDQPRAVTRFASDAPEHRVASAKMIAMFQGLQAGTPFVYQGQELGMHNVPTEWSMDEYQDVDCLNHWRLHKDSADEALKATLKDEYQRKSRDNARTPMQWTAGPNAGFTDAGVKPWMRVHPNHTEINAEAQTGNKSSVYHAWRAVLEIRKKHLDVFVYGDFGLVEPDHPQVIAYSRTAADGTTAIVAANFSAENVEWNGLAGSNVGEVLASNAGKTAESLGNGSKLTLGPYEGLVVLLKA</sequence>
<evidence type="ECO:0000313" key="7">
    <source>
        <dbReference type="Proteomes" id="UP000813385"/>
    </source>
</evidence>
<dbReference type="PANTHER" id="PTHR10357:SF232">
    <property type="entry name" value="GLYCOSYL HYDROLASE FAMILY 13 CATALYTIC DOMAIN-CONTAINING PROTEIN"/>
    <property type="match status" value="1"/>
</dbReference>
<evidence type="ECO:0000256" key="3">
    <source>
        <dbReference type="ARBA" id="ARBA00023295"/>
    </source>
</evidence>
<dbReference type="Proteomes" id="UP000813385">
    <property type="component" value="Unassembled WGS sequence"/>
</dbReference>
<dbReference type="InterPro" id="IPR006047">
    <property type="entry name" value="GH13_cat_dom"/>
</dbReference>